<comment type="caution">
    <text evidence="4">The sequence shown here is derived from an EMBL/GenBank/DDBJ whole genome shotgun (WGS) entry which is preliminary data.</text>
</comment>
<dbReference type="SMART" id="SM00554">
    <property type="entry name" value="FAS1"/>
    <property type="match status" value="1"/>
</dbReference>
<dbReference type="SUPFAM" id="SSF82153">
    <property type="entry name" value="FAS1 domain"/>
    <property type="match status" value="1"/>
</dbReference>
<dbReference type="Pfam" id="PF02469">
    <property type="entry name" value="Fasciclin"/>
    <property type="match status" value="1"/>
</dbReference>
<reference evidence="4 5" key="1">
    <citation type="submission" date="2019-06" db="EMBL/GenBank/DDBJ databases">
        <title>Flavibacter putida gen. nov., sp. nov., a novel marine bacterium of the family Flavobacteriaceae isolated from coastal seawater.</title>
        <authorList>
            <person name="Feng X."/>
        </authorList>
    </citation>
    <scope>NUCLEOTIDE SEQUENCE [LARGE SCALE GENOMIC DNA]</scope>
    <source>
        <strain evidence="4 5">PLHSN227</strain>
    </source>
</reference>
<sequence length="214" mass="23359">MKIKNVLMLIAVASLSFFSCKNENKDKDAMQKDTETTMDKANNKENADKVMDSDNMNDKSTESSEEMNLADITKGEASLSTLNDAVKSAGMVAKLKSEGPFTILAPNNEAFKQLPDETLDNLMQPDNKEQLEGVLSYHIVPGNVDSNKLKKLIENNDGTYELVTANDGKLEASMNDAGEIILTDGRGKKAKVVEADKKGQNGVIHSIDTVLMRS</sequence>
<evidence type="ECO:0000259" key="3">
    <source>
        <dbReference type="PROSITE" id="PS50213"/>
    </source>
</evidence>
<evidence type="ECO:0000313" key="5">
    <source>
        <dbReference type="Proteomes" id="UP000317169"/>
    </source>
</evidence>
<accession>A0A507ZFF5</accession>
<evidence type="ECO:0000256" key="2">
    <source>
        <dbReference type="SAM" id="SignalP"/>
    </source>
</evidence>
<dbReference type="Gene3D" id="2.30.180.10">
    <property type="entry name" value="FAS1 domain"/>
    <property type="match status" value="1"/>
</dbReference>
<keyword evidence="5" id="KW-1185">Reference proteome</keyword>
<dbReference type="PANTHER" id="PTHR10900:SF77">
    <property type="entry name" value="FI19380P1"/>
    <property type="match status" value="1"/>
</dbReference>
<feature type="compositionally biased region" description="Basic and acidic residues" evidence="1">
    <location>
        <begin position="26"/>
        <end position="62"/>
    </location>
</feature>
<dbReference type="RefSeq" id="WP_141422739.1">
    <property type="nucleotide sequence ID" value="NZ_VIAR01000018.1"/>
</dbReference>
<dbReference type="PROSITE" id="PS51257">
    <property type="entry name" value="PROKAR_LIPOPROTEIN"/>
    <property type="match status" value="1"/>
</dbReference>
<organism evidence="4 5">
    <name type="scientific">Haloflavibacter putidus</name>
    <dbReference type="NCBI Taxonomy" id="2576776"/>
    <lineage>
        <taxon>Bacteria</taxon>
        <taxon>Pseudomonadati</taxon>
        <taxon>Bacteroidota</taxon>
        <taxon>Flavobacteriia</taxon>
        <taxon>Flavobacteriales</taxon>
        <taxon>Flavobacteriaceae</taxon>
        <taxon>Haloflavibacter</taxon>
    </lineage>
</organism>
<feature type="region of interest" description="Disordered" evidence="1">
    <location>
        <begin position="26"/>
        <end position="68"/>
    </location>
</feature>
<keyword evidence="2" id="KW-0732">Signal</keyword>
<evidence type="ECO:0000313" key="4">
    <source>
        <dbReference type="EMBL" id="TQD33625.1"/>
    </source>
</evidence>
<dbReference type="AlphaFoldDB" id="A0A507ZFF5"/>
<dbReference type="Proteomes" id="UP000317169">
    <property type="component" value="Unassembled WGS sequence"/>
</dbReference>
<dbReference type="FunFam" id="2.30.180.10:FF:000032">
    <property type="entry name" value="Fasciclin domain-containing protein, putative"/>
    <property type="match status" value="1"/>
</dbReference>
<dbReference type="GO" id="GO:0005615">
    <property type="term" value="C:extracellular space"/>
    <property type="evidence" value="ECO:0007669"/>
    <property type="project" value="TreeGrafter"/>
</dbReference>
<dbReference type="InterPro" id="IPR036378">
    <property type="entry name" value="FAS1_dom_sf"/>
</dbReference>
<name>A0A507ZFF5_9FLAO</name>
<feature type="chain" id="PRO_5021301430" evidence="2">
    <location>
        <begin position="22"/>
        <end position="214"/>
    </location>
</feature>
<dbReference type="InterPro" id="IPR000782">
    <property type="entry name" value="FAS1_domain"/>
</dbReference>
<proteinExistence type="predicted"/>
<dbReference type="PROSITE" id="PS50213">
    <property type="entry name" value="FAS1"/>
    <property type="match status" value="1"/>
</dbReference>
<dbReference type="InterPro" id="IPR050904">
    <property type="entry name" value="Adhesion/Biosynth-related"/>
</dbReference>
<feature type="domain" description="FAS1" evidence="3">
    <location>
        <begin position="66"/>
        <end position="211"/>
    </location>
</feature>
<dbReference type="OrthoDB" id="9800666at2"/>
<evidence type="ECO:0000256" key="1">
    <source>
        <dbReference type="SAM" id="MobiDB-lite"/>
    </source>
</evidence>
<gene>
    <name evidence="4" type="ORF">FKR84_12935</name>
</gene>
<dbReference type="EMBL" id="VIAR01000018">
    <property type="protein sequence ID" value="TQD33625.1"/>
    <property type="molecule type" value="Genomic_DNA"/>
</dbReference>
<dbReference type="PANTHER" id="PTHR10900">
    <property type="entry name" value="PERIOSTIN-RELATED"/>
    <property type="match status" value="1"/>
</dbReference>
<protein>
    <submittedName>
        <fullName evidence="4">Fasciclin domain-containing protein</fullName>
    </submittedName>
</protein>
<feature type="signal peptide" evidence="2">
    <location>
        <begin position="1"/>
        <end position="21"/>
    </location>
</feature>